<protein>
    <submittedName>
        <fullName evidence="1">Uncharacterized protein</fullName>
    </submittedName>
</protein>
<proteinExistence type="predicted"/>
<keyword evidence="2" id="KW-1185">Reference proteome</keyword>
<name>A0A0V1MNN0_9BILA</name>
<evidence type="ECO:0000313" key="2">
    <source>
        <dbReference type="Proteomes" id="UP000054843"/>
    </source>
</evidence>
<sequence>MFNLLNKKVSTADLTIPSSPSQHSIIMPSRYWFRGQPSCSTYTMLPSSDFSFYPDHLARCTKFSIYSVHHLCQNFAMTLCSSFQRPISTPFQYGANSGSSSFIRSRLAPMNISRREFTLAST</sequence>
<dbReference type="EMBL" id="JYDO01000064">
    <property type="protein sequence ID" value="KRZ73398.1"/>
    <property type="molecule type" value="Genomic_DNA"/>
</dbReference>
<reference evidence="1 2" key="1">
    <citation type="submission" date="2015-01" db="EMBL/GenBank/DDBJ databases">
        <title>Evolution of Trichinella species and genotypes.</title>
        <authorList>
            <person name="Korhonen P.K."/>
            <person name="Edoardo P."/>
            <person name="Giuseppe L.R."/>
            <person name="Gasser R.B."/>
        </authorList>
    </citation>
    <scope>NUCLEOTIDE SEQUENCE [LARGE SCALE GENOMIC DNA]</scope>
    <source>
        <strain evidence="1">ISS1980</strain>
    </source>
</reference>
<comment type="caution">
    <text evidence="1">The sequence shown here is derived from an EMBL/GenBank/DDBJ whole genome shotgun (WGS) entry which is preliminary data.</text>
</comment>
<dbReference type="Proteomes" id="UP000054843">
    <property type="component" value="Unassembled WGS sequence"/>
</dbReference>
<evidence type="ECO:0000313" key="1">
    <source>
        <dbReference type="EMBL" id="KRZ73398.1"/>
    </source>
</evidence>
<dbReference type="AlphaFoldDB" id="A0A0V1MNN0"/>
<gene>
    <name evidence="1" type="ORF">T10_8093</name>
</gene>
<organism evidence="1 2">
    <name type="scientific">Trichinella papuae</name>
    <dbReference type="NCBI Taxonomy" id="268474"/>
    <lineage>
        <taxon>Eukaryota</taxon>
        <taxon>Metazoa</taxon>
        <taxon>Ecdysozoa</taxon>
        <taxon>Nematoda</taxon>
        <taxon>Enoplea</taxon>
        <taxon>Dorylaimia</taxon>
        <taxon>Trichinellida</taxon>
        <taxon>Trichinellidae</taxon>
        <taxon>Trichinella</taxon>
    </lineage>
</organism>
<accession>A0A0V1MNN0</accession>